<proteinExistence type="predicted"/>
<dbReference type="Pfam" id="PF19449">
    <property type="entry name" value="DUF5987"/>
    <property type="match status" value="1"/>
</dbReference>
<dbReference type="EMBL" id="JAAFYZ010000064">
    <property type="protein sequence ID" value="MBS2549154.1"/>
    <property type="molecule type" value="Genomic_DNA"/>
</dbReference>
<sequence>MEESSAERAPDVRTLTLEAFADTVIPGEKRWPGDRAIAGVSIGGGSVQAGALAVLEMPEGGMAPALDDVVAALNVHAEHHRDRVGLPTNEEVPPFTALPWADRTAVLNELTAVGHPEKELWTGLALFCYMAFDTGAHLPTTEALATGHPGLTLMRFQTPDTDGLWRFPDYSYRRPLSKLHPDTLENGSLK</sequence>
<comment type="caution">
    <text evidence="1">The sequence shown here is derived from an EMBL/GenBank/DDBJ whole genome shotgun (WGS) entry which is preliminary data.</text>
</comment>
<reference evidence="1 2" key="1">
    <citation type="submission" date="2020-02" db="EMBL/GenBank/DDBJ databases">
        <title>Acidophilic actinobacteria isolated from forest soil.</title>
        <authorList>
            <person name="Golinska P."/>
        </authorList>
    </citation>
    <scope>NUCLEOTIDE SEQUENCE [LARGE SCALE GENOMIC DNA]</scope>
    <source>
        <strain evidence="1 2">NL8</strain>
    </source>
</reference>
<evidence type="ECO:0000313" key="2">
    <source>
        <dbReference type="Proteomes" id="UP000730482"/>
    </source>
</evidence>
<dbReference type="InterPro" id="IPR046029">
    <property type="entry name" value="DUF5987"/>
</dbReference>
<accession>A0ABS5KT08</accession>
<protein>
    <submittedName>
        <fullName evidence="1">Regulator</fullName>
    </submittedName>
</protein>
<name>A0ABS5KT08_9ACTN</name>
<dbReference type="Proteomes" id="UP000730482">
    <property type="component" value="Unassembled WGS sequence"/>
</dbReference>
<organism evidence="1 2">
    <name type="scientific">Catenulispora pinistramenti</name>
    <dbReference type="NCBI Taxonomy" id="2705254"/>
    <lineage>
        <taxon>Bacteria</taxon>
        <taxon>Bacillati</taxon>
        <taxon>Actinomycetota</taxon>
        <taxon>Actinomycetes</taxon>
        <taxon>Catenulisporales</taxon>
        <taxon>Catenulisporaceae</taxon>
        <taxon>Catenulispora</taxon>
    </lineage>
</organism>
<keyword evidence="2" id="KW-1185">Reference proteome</keyword>
<dbReference type="RefSeq" id="WP_212010719.1">
    <property type="nucleotide sequence ID" value="NZ_JAAFYZ010000064.1"/>
</dbReference>
<evidence type="ECO:0000313" key="1">
    <source>
        <dbReference type="EMBL" id="MBS2549154.1"/>
    </source>
</evidence>
<gene>
    <name evidence="1" type="ORF">KGQ19_20005</name>
</gene>